<keyword evidence="4" id="KW-1185">Reference proteome</keyword>
<dbReference type="InterPro" id="IPR036291">
    <property type="entry name" value="NAD(P)-bd_dom_sf"/>
</dbReference>
<dbReference type="EMBL" id="MU004239">
    <property type="protein sequence ID" value="KAF2666126.1"/>
    <property type="molecule type" value="Genomic_DNA"/>
</dbReference>
<keyword evidence="2" id="KW-0560">Oxidoreductase</keyword>
<dbReference type="AlphaFoldDB" id="A0A6A6U374"/>
<dbReference type="PANTHER" id="PTHR24320">
    <property type="entry name" value="RETINOL DEHYDROGENASE"/>
    <property type="match status" value="1"/>
</dbReference>
<comment type="similarity">
    <text evidence="1">Belongs to the short-chain dehydrogenases/reductases (SDR) family.</text>
</comment>
<evidence type="ECO:0000256" key="2">
    <source>
        <dbReference type="ARBA" id="ARBA00023002"/>
    </source>
</evidence>
<evidence type="ECO:0000313" key="3">
    <source>
        <dbReference type="EMBL" id="KAF2666126.1"/>
    </source>
</evidence>
<proteinExistence type="inferred from homology"/>
<accession>A0A6A6U374</accession>
<dbReference type="OrthoDB" id="191139at2759"/>
<evidence type="ECO:0000313" key="4">
    <source>
        <dbReference type="Proteomes" id="UP000799302"/>
    </source>
</evidence>
<dbReference type="PANTHER" id="PTHR24320:SF154">
    <property type="entry name" value="OXIDOREDUCTASE, SHORT-CHAIN DEHYDROGENASE_REDUCTASE FAMILY (AFU_ORTHOLOGUE AFUA_2G04560)"/>
    <property type="match status" value="1"/>
</dbReference>
<dbReference type="GO" id="GO:0016491">
    <property type="term" value="F:oxidoreductase activity"/>
    <property type="evidence" value="ECO:0007669"/>
    <property type="project" value="UniProtKB-KW"/>
</dbReference>
<sequence>MSSSSQMTEDTLPNQSGRVFFVTGGATHLTENFLLNIAALSPEHIFFTDRDTALADGLVRKIDKIYPNTKITLLVCDMLNPSLDEVEAAATKFCQLSNRLDVLVLNDGPLDVPPPTDWQNRVGYDIRLQDANFNQWLLIKLLLPTLLVTAKNNHVRIVASASLDDRIWSKDTDINSRIDFSPLTIGALDANGQPTSTPGTEVLSAPNKLTSVLYMRALSKLYPSITSISVHPGRLKQVKLHADGVAYRTCVEQESMEWAYLDEGAVPYTQLWAALIADKEDLVNGAYYPYEEQPEAVMLGAKGDGKVKEFLDYVEWYLKRWDVESRI</sequence>
<dbReference type="Proteomes" id="UP000799302">
    <property type="component" value="Unassembled WGS sequence"/>
</dbReference>
<gene>
    <name evidence="3" type="ORF">BT63DRAFT_458490</name>
</gene>
<protein>
    <recommendedName>
        <fullName evidence="5">NAD(P)-binding protein</fullName>
    </recommendedName>
</protein>
<organism evidence="3 4">
    <name type="scientific">Microthyrium microscopicum</name>
    <dbReference type="NCBI Taxonomy" id="703497"/>
    <lineage>
        <taxon>Eukaryota</taxon>
        <taxon>Fungi</taxon>
        <taxon>Dikarya</taxon>
        <taxon>Ascomycota</taxon>
        <taxon>Pezizomycotina</taxon>
        <taxon>Dothideomycetes</taxon>
        <taxon>Dothideomycetes incertae sedis</taxon>
        <taxon>Microthyriales</taxon>
        <taxon>Microthyriaceae</taxon>
        <taxon>Microthyrium</taxon>
    </lineage>
</organism>
<evidence type="ECO:0000256" key="1">
    <source>
        <dbReference type="ARBA" id="ARBA00006484"/>
    </source>
</evidence>
<evidence type="ECO:0008006" key="5">
    <source>
        <dbReference type="Google" id="ProtNLM"/>
    </source>
</evidence>
<name>A0A6A6U374_9PEZI</name>
<dbReference type="Gene3D" id="3.40.50.720">
    <property type="entry name" value="NAD(P)-binding Rossmann-like Domain"/>
    <property type="match status" value="1"/>
</dbReference>
<reference evidence="3" key="1">
    <citation type="journal article" date="2020" name="Stud. Mycol.">
        <title>101 Dothideomycetes genomes: a test case for predicting lifestyles and emergence of pathogens.</title>
        <authorList>
            <person name="Haridas S."/>
            <person name="Albert R."/>
            <person name="Binder M."/>
            <person name="Bloem J."/>
            <person name="Labutti K."/>
            <person name="Salamov A."/>
            <person name="Andreopoulos B."/>
            <person name="Baker S."/>
            <person name="Barry K."/>
            <person name="Bills G."/>
            <person name="Bluhm B."/>
            <person name="Cannon C."/>
            <person name="Castanera R."/>
            <person name="Culley D."/>
            <person name="Daum C."/>
            <person name="Ezra D."/>
            <person name="Gonzalez J."/>
            <person name="Henrissat B."/>
            <person name="Kuo A."/>
            <person name="Liang C."/>
            <person name="Lipzen A."/>
            <person name="Lutzoni F."/>
            <person name="Magnuson J."/>
            <person name="Mondo S."/>
            <person name="Nolan M."/>
            <person name="Ohm R."/>
            <person name="Pangilinan J."/>
            <person name="Park H.-J."/>
            <person name="Ramirez L."/>
            <person name="Alfaro M."/>
            <person name="Sun H."/>
            <person name="Tritt A."/>
            <person name="Yoshinaga Y."/>
            <person name="Zwiers L.-H."/>
            <person name="Turgeon B."/>
            <person name="Goodwin S."/>
            <person name="Spatafora J."/>
            <person name="Crous P."/>
            <person name="Grigoriev I."/>
        </authorList>
    </citation>
    <scope>NUCLEOTIDE SEQUENCE</scope>
    <source>
        <strain evidence="3">CBS 115976</strain>
    </source>
</reference>
<dbReference type="SUPFAM" id="SSF51735">
    <property type="entry name" value="NAD(P)-binding Rossmann-fold domains"/>
    <property type="match status" value="1"/>
</dbReference>